<keyword evidence="8" id="KW-0804">Transcription</keyword>
<name>A0A5B7SUL6_9FLAO</name>
<dbReference type="InterPro" id="IPR004358">
    <property type="entry name" value="Sig_transdc_His_kin-like_C"/>
</dbReference>
<evidence type="ECO:0000313" key="15">
    <source>
        <dbReference type="Proteomes" id="UP000310017"/>
    </source>
</evidence>
<dbReference type="PROSITE" id="PS01124">
    <property type="entry name" value="HTH_ARAC_FAMILY_2"/>
    <property type="match status" value="1"/>
</dbReference>
<evidence type="ECO:0000256" key="5">
    <source>
        <dbReference type="ARBA" id="ARBA00022777"/>
    </source>
</evidence>
<dbReference type="Gene3D" id="2.130.10.10">
    <property type="entry name" value="YVTN repeat-like/Quinoprotein amine dehydrogenase"/>
    <property type="match status" value="2"/>
</dbReference>
<comment type="catalytic activity">
    <reaction evidence="1">
        <text>ATP + protein L-histidine = ADP + protein N-phospho-L-histidine.</text>
        <dbReference type="EC" id="2.7.13.3"/>
    </reaction>
</comment>
<dbReference type="InterPro" id="IPR003594">
    <property type="entry name" value="HATPase_dom"/>
</dbReference>
<evidence type="ECO:0000259" key="12">
    <source>
        <dbReference type="PROSITE" id="PS50109"/>
    </source>
</evidence>
<dbReference type="PANTHER" id="PTHR43547">
    <property type="entry name" value="TWO-COMPONENT HISTIDINE KINASE"/>
    <property type="match status" value="1"/>
</dbReference>
<dbReference type="Proteomes" id="UP000310017">
    <property type="component" value="Chromosome"/>
</dbReference>
<dbReference type="PROSITE" id="PS00041">
    <property type="entry name" value="HTH_ARAC_FAMILY_1"/>
    <property type="match status" value="1"/>
</dbReference>
<sequence>MNKFTLVFSLILYFTFSQGAVFGQSYDISFRRISPPGGFTRGAIQSIAQDDQGYIWMGSRQGLIRYDSNNSKWFTPMPNDSLSLASEEVSHVFCDNENQIWVATNKGLCTFDRRTQNFERIEYVYENGSIRKSRVLSLLQTNDGRYLVIDKNNFGVLDEATKKLNRIANNEIRAPEVLYKDDADRIWLGTKSGSIFRFFPSTNSVKKLFSVDAKVTSIYAENDLIWVGTEENGAKVYNQDGEFIRQISFENTSKSPRSERVRAIKKDSKGRLWFGTDNGLYMDNGEVLKSFNPEDYPGIPHNSIFQIYEDNSGGVWVGTWSGGLALIHHSDNNFKTYRHSKFYNSISSNVVSSFIQIGENELLIGTEVGGLNSFDLSTEKFKTIPLDKENQVKNIKSLYRDKNGGIWAGTFRRGLWYKPAGASSFQVFKRGPDDGKHISSNSVYALHEANDGIWIGTFGGGINFYSFKTKRMRRCFLNNSSGIPMSNLDVLSILVDNGSNLWVGTLNNSLYRIHLPSGTIKKITNNRSSGNRENYTVYSLWQHSSGKILIGTKVNGVLTYNPDSNRIENFEDVSFLRQKSIYGIIEDFENNIWFSSNNGLVLYNPKNKSRRHFVFLDGIQGDIFSPQAVFRDDKGHVYFGGTNGFTGIDPNEIKVNSKRPYTIINVLNTNDHKSIYPVYGENLEINPIQLRPNETTFRINFSADNYLIPNKNRYKYRLLNYYDDWIPLENEGSVLFTGLEAGEYSFQVKASNNDGIWSDTPTQMTIIIDEYWYKTTFAYIIYAVLLATILYFISRFYLERLKLKREYLLEKNQRKNEEHIHEMKLKLFTNISHEFRTPLTLILWPLRQLIKSKNIPQKDRDNLAIAKRNAHRLLELINQIVELRKLEKGESKLNIGEVDIVKLVNEVQMGFRGEAESNQISFILNTDYSSLIIEADQQKLDTLIYNLLSNAYKYVQSHGQIKVTVEKNVGITSNAFDNQLSYGQISSDSFIQLTVEDDGFGIDNEDLFKIFNRFEQGKLNKKEDAKDVKGSGIGLSICKELTLLHQGQITVQSTLGKGSCFTILLPTTQKAQRILSESHQIVKNLRVEEEVTIVSKNEISQENRAQILVVEDNLDFSSFICDFLRDYYQVKYAINGSEGLAILKQSKIDVIVSDVMMPEMDGFEFCKIVKAQLETSHIPVILLTALSSSGNVLTGLDKGADAYLVKPFDERILLKRIENLLEQRRRIHSNFTKRFISNKTLEAGGLDSFFLNRIRAVIEHNLSDEDFSLEKLAEELMISRSNLHRKIKSLSGLSTTGFINLIRIECAVKLVREKNYRFNEVAYRVGFSSQSYFTRCFKKVYKVTPQEYFKNLRVHAEHPTFPGV</sequence>
<dbReference type="Gene3D" id="3.30.565.10">
    <property type="entry name" value="Histidine kinase-like ATPase, C-terminal domain"/>
    <property type="match status" value="1"/>
</dbReference>
<evidence type="ECO:0000256" key="1">
    <source>
        <dbReference type="ARBA" id="ARBA00000085"/>
    </source>
</evidence>
<feature type="domain" description="Histidine kinase" evidence="12">
    <location>
        <begin position="830"/>
        <end position="1069"/>
    </location>
</feature>
<evidence type="ECO:0000256" key="7">
    <source>
        <dbReference type="ARBA" id="ARBA00023125"/>
    </source>
</evidence>
<keyword evidence="5" id="KW-0418">Kinase</keyword>
<proteinExistence type="predicted"/>
<dbReference type="Pfam" id="PF07494">
    <property type="entry name" value="Reg_prop"/>
    <property type="match status" value="4"/>
</dbReference>
<dbReference type="Pfam" id="PF12833">
    <property type="entry name" value="HTH_18"/>
    <property type="match status" value="1"/>
</dbReference>
<evidence type="ECO:0000256" key="8">
    <source>
        <dbReference type="ARBA" id="ARBA00023163"/>
    </source>
</evidence>
<feature type="modified residue" description="4-aspartylphosphate" evidence="9">
    <location>
        <position position="1154"/>
    </location>
</feature>
<dbReference type="EMBL" id="CP040710">
    <property type="protein sequence ID" value="QCX00979.1"/>
    <property type="molecule type" value="Genomic_DNA"/>
</dbReference>
<dbReference type="GO" id="GO:0003700">
    <property type="term" value="F:DNA-binding transcription factor activity"/>
    <property type="evidence" value="ECO:0007669"/>
    <property type="project" value="InterPro"/>
</dbReference>
<dbReference type="InterPro" id="IPR003661">
    <property type="entry name" value="HisK_dim/P_dom"/>
</dbReference>
<evidence type="ECO:0000256" key="3">
    <source>
        <dbReference type="ARBA" id="ARBA00022553"/>
    </source>
</evidence>
<dbReference type="Pfam" id="PF07495">
    <property type="entry name" value="Y_Y_Y"/>
    <property type="match status" value="1"/>
</dbReference>
<dbReference type="SUPFAM" id="SSF50998">
    <property type="entry name" value="Quinoprotein alcohol dehydrogenase-like"/>
    <property type="match status" value="1"/>
</dbReference>
<dbReference type="SUPFAM" id="SSF46689">
    <property type="entry name" value="Homeodomain-like"/>
    <property type="match status" value="1"/>
</dbReference>
<dbReference type="InterPro" id="IPR013783">
    <property type="entry name" value="Ig-like_fold"/>
</dbReference>
<feature type="transmembrane region" description="Helical" evidence="10">
    <location>
        <begin position="777"/>
        <end position="798"/>
    </location>
</feature>
<dbReference type="InterPro" id="IPR018060">
    <property type="entry name" value="HTH_AraC"/>
</dbReference>
<dbReference type="RefSeq" id="WP_138853322.1">
    <property type="nucleotide sequence ID" value="NZ_CP040710.1"/>
</dbReference>
<dbReference type="SUPFAM" id="SSF52172">
    <property type="entry name" value="CheY-like"/>
    <property type="match status" value="1"/>
</dbReference>
<dbReference type="FunFam" id="1.10.287.130:FF:000045">
    <property type="entry name" value="Two-component system sensor histidine kinase/response regulator"/>
    <property type="match status" value="1"/>
</dbReference>
<evidence type="ECO:0000256" key="4">
    <source>
        <dbReference type="ARBA" id="ARBA00022679"/>
    </source>
</evidence>
<dbReference type="KEGG" id="asag:FGM00_12970"/>
<dbReference type="GO" id="GO:0000155">
    <property type="term" value="F:phosphorelay sensor kinase activity"/>
    <property type="evidence" value="ECO:0007669"/>
    <property type="project" value="InterPro"/>
</dbReference>
<dbReference type="FunFam" id="3.30.565.10:FF:000006">
    <property type="entry name" value="Sensor histidine kinase WalK"/>
    <property type="match status" value="1"/>
</dbReference>
<keyword evidence="4" id="KW-0808">Transferase</keyword>
<evidence type="ECO:0000259" key="11">
    <source>
        <dbReference type="PROSITE" id="PS01124"/>
    </source>
</evidence>
<dbReference type="InterPro" id="IPR009057">
    <property type="entry name" value="Homeodomain-like_sf"/>
</dbReference>
<dbReference type="SMART" id="SM00448">
    <property type="entry name" value="REC"/>
    <property type="match status" value="1"/>
</dbReference>
<dbReference type="SMART" id="SM00388">
    <property type="entry name" value="HisKA"/>
    <property type="match status" value="1"/>
</dbReference>
<dbReference type="SUPFAM" id="SSF47384">
    <property type="entry name" value="Homodimeric domain of signal transducing histidine kinase"/>
    <property type="match status" value="1"/>
</dbReference>
<organism evidence="14 15">
    <name type="scientific">Aggregatimonas sangjinii</name>
    <dbReference type="NCBI Taxonomy" id="2583587"/>
    <lineage>
        <taxon>Bacteria</taxon>
        <taxon>Pseudomonadati</taxon>
        <taxon>Bacteroidota</taxon>
        <taxon>Flavobacteriia</taxon>
        <taxon>Flavobacteriales</taxon>
        <taxon>Flavobacteriaceae</taxon>
        <taxon>Aggregatimonas</taxon>
    </lineage>
</organism>
<dbReference type="Gene3D" id="1.10.287.130">
    <property type="match status" value="1"/>
</dbReference>
<dbReference type="InterPro" id="IPR001789">
    <property type="entry name" value="Sig_transdc_resp-reg_receiver"/>
</dbReference>
<keyword evidence="10" id="KW-0472">Membrane</keyword>
<dbReference type="Pfam" id="PF00072">
    <property type="entry name" value="Response_reg"/>
    <property type="match status" value="1"/>
</dbReference>
<dbReference type="OrthoDB" id="358279at2"/>
<feature type="domain" description="HTH araC/xylS-type" evidence="11">
    <location>
        <begin position="1252"/>
        <end position="1351"/>
    </location>
</feature>
<dbReference type="Gene3D" id="2.60.40.10">
    <property type="entry name" value="Immunoglobulins"/>
    <property type="match status" value="1"/>
</dbReference>
<keyword evidence="10" id="KW-1133">Transmembrane helix</keyword>
<dbReference type="SMART" id="SM00387">
    <property type="entry name" value="HATPase_c"/>
    <property type="match status" value="1"/>
</dbReference>
<dbReference type="InterPro" id="IPR036890">
    <property type="entry name" value="HATPase_C_sf"/>
</dbReference>
<dbReference type="PROSITE" id="PS50109">
    <property type="entry name" value="HIS_KIN"/>
    <property type="match status" value="1"/>
</dbReference>
<evidence type="ECO:0000259" key="13">
    <source>
        <dbReference type="PROSITE" id="PS50110"/>
    </source>
</evidence>
<keyword evidence="7" id="KW-0238">DNA-binding</keyword>
<dbReference type="Pfam" id="PF00512">
    <property type="entry name" value="HisKA"/>
    <property type="match status" value="1"/>
</dbReference>
<reference evidence="14 15" key="1">
    <citation type="submission" date="2019-05" db="EMBL/GenBank/DDBJ databases">
        <title>Genome sequencing of F202Z8.</title>
        <authorList>
            <person name="Kwon Y.M."/>
        </authorList>
    </citation>
    <scope>NUCLEOTIDE SEQUENCE [LARGE SCALE GENOMIC DNA]</scope>
    <source>
        <strain evidence="14 15">F202Z8</strain>
    </source>
</reference>
<dbReference type="InterPro" id="IPR005467">
    <property type="entry name" value="His_kinase_dom"/>
</dbReference>
<feature type="domain" description="Response regulatory" evidence="13">
    <location>
        <begin position="1106"/>
        <end position="1221"/>
    </location>
</feature>
<dbReference type="EC" id="2.7.13.3" evidence="2"/>
<dbReference type="SUPFAM" id="SSF55874">
    <property type="entry name" value="ATPase domain of HSP90 chaperone/DNA topoisomerase II/histidine kinase"/>
    <property type="match status" value="1"/>
</dbReference>
<keyword evidence="10" id="KW-0812">Transmembrane</keyword>
<dbReference type="SMART" id="SM00342">
    <property type="entry name" value="HTH_ARAC"/>
    <property type="match status" value="1"/>
</dbReference>
<keyword evidence="3 9" id="KW-0597">Phosphoprotein</keyword>
<dbReference type="PRINTS" id="PR00344">
    <property type="entry name" value="BCTRLSENSOR"/>
</dbReference>
<dbReference type="CDD" id="cd00082">
    <property type="entry name" value="HisKA"/>
    <property type="match status" value="1"/>
</dbReference>
<dbReference type="InterPro" id="IPR018062">
    <property type="entry name" value="HTH_AraC-typ_CS"/>
</dbReference>
<evidence type="ECO:0000256" key="2">
    <source>
        <dbReference type="ARBA" id="ARBA00012438"/>
    </source>
</evidence>
<protein>
    <recommendedName>
        <fullName evidence="2">histidine kinase</fullName>
        <ecNumber evidence="2">2.7.13.3</ecNumber>
    </recommendedName>
</protein>
<dbReference type="Gene3D" id="1.10.10.60">
    <property type="entry name" value="Homeodomain-like"/>
    <property type="match status" value="1"/>
</dbReference>
<evidence type="ECO:0000256" key="6">
    <source>
        <dbReference type="ARBA" id="ARBA00023015"/>
    </source>
</evidence>
<dbReference type="InterPro" id="IPR036097">
    <property type="entry name" value="HisK_dim/P_sf"/>
</dbReference>
<keyword evidence="15" id="KW-1185">Reference proteome</keyword>
<dbReference type="PANTHER" id="PTHR43547:SF2">
    <property type="entry name" value="HYBRID SIGNAL TRANSDUCTION HISTIDINE KINASE C"/>
    <property type="match status" value="1"/>
</dbReference>
<dbReference type="Gene3D" id="3.40.50.2300">
    <property type="match status" value="1"/>
</dbReference>
<dbReference type="PROSITE" id="PS50110">
    <property type="entry name" value="RESPONSE_REGULATORY"/>
    <property type="match status" value="1"/>
</dbReference>
<dbReference type="InterPro" id="IPR011006">
    <property type="entry name" value="CheY-like_superfamily"/>
</dbReference>
<evidence type="ECO:0000256" key="9">
    <source>
        <dbReference type="PROSITE-ProRule" id="PRU00169"/>
    </source>
</evidence>
<gene>
    <name evidence="14" type="ORF">FGM00_12970</name>
</gene>
<dbReference type="InterPro" id="IPR011047">
    <property type="entry name" value="Quinoprotein_ADH-like_sf"/>
</dbReference>
<evidence type="ECO:0000256" key="10">
    <source>
        <dbReference type="SAM" id="Phobius"/>
    </source>
</evidence>
<dbReference type="InterPro" id="IPR011123">
    <property type="entry name" value="Y_Y_Y"/>
</dbReference>
<dbReference type="InterPro" id="IPR015943">
    <property type="entry name" value="WD40/YVTN_repeat-like_dom_sf"/>
</dbReference>
<dbReference type="Pfam" id="PF02518">
    <property type="entry name" value="HATPase_c"/>
    <property type="match status" value="1"/>
</dbReference>
<keyword evidence="6" id="KW-0805">Transcription regulation</keyword>
<evidence type="ECO:0000313" key="14">
    <source>
        <dbReference type="EMBL" id="QCX00979.1"/>
    </source>
</evidence>
<accession>A0A5B7SUL6</accession>
<dbReference type="GO" id="GO:0043565">
    <property type="term" value="F:sequence-specific DNA binding"/>
    <property type="evidence" value="ECO:0007669"/>
    <property type="project" value="InterPro"/>
</dbReference>
<dbReference type="InterPro" id="IPR011110">
    <property type="entry name" value="Reg_prop"/>
</dbReference>
<dbReference type="SUPFAM" id="SSF63829">
    <property type="entry name" value="Calcium-dependent phosphotriesterase"/>
    <property type="match status" value="2"/>
</dbReference>